<comment type="caution">
    <text evidence="2">The sequence shown here is derived from an EMBL/GenBank/DDBJ whole genome shotgun (WGS) entry which is preliminary data.</text>
</comment>
<evidence type="ECO:0000256" key="1">
    <source>
        <dbReference type="SAM" id="SignalP"/>
    </source>
</evidence>
<reference evidence="2 3" key="1">
    <citation type="submission" date="2018-12" db="EMBL/GenBank/DDBJ databases">
        <title>Deinococcus radiophilus ATCC 27603 genome sequencing and assembly.</title>
        <authorList>
            <person name="Maclea K.S."/>
            <person name="Maynard C.R."/>
        </authorList>
    </citation>
    <scope>NUCLEOTIDE SEQUENCE [LARGE SCALE GENOMIC DNA]</scope>
    <source>
        <strain evidence="2 3">ATCC 27603</strain>
    </source>
</reference>
<gene>
    <name evidence="2" type="ORF">EJ104_08480</name>
</gene>
<sequence>MRNLLFTAALLLATSASAGSTPIRELMQGSGGQVRLDNNMLMVGKRTSAGKDMTMGVAYYSNVKAGRLDEIYLLTFRSSLSAAELDLLGDNVARIAKTCFNLSADRKSDIKSFLRVYNDLGPTVKATSFGPMKLVFDRGYTESGPYTAVRMSRYGTPGVAPWVNYCVK</sequence>
<proteinExistence type="predicted"/>
<dbReference type="EMBL" id="RXPE01000016">
    <property type="protein sequence ID" value="RTR26367.1"/>
    <property type="molecule type" value="Genomic_DNA"/>
</dbReference>
<organism evidence="2 3">
    <name type="scientific">Deinococcus radiophilus</name>
    <dbReference type="NCBI Taxonomy" id="32062"/>
    <lineage>
        <taxon>Bacteria</taxon>
        <taxon>Thermotogati</taxon>
        <taxon>Deinococcota</taxon>
        <taxon>Deinococci</taxon>
        <taxon>Deinococcales</taxon>
        <taxon>Deinococcaceae</taxon>
        <taxon>Deinococcus</taxon>
    </lineage>
</organism>
<dbReference type="RefSeq" id="WP_126352300.1">
    <property type="nucleotide sequence ID" value="NZ_CP086384.1"/>
</dbReference>
<evidence type="ECO:0008006" key="4">
    <source>
        <dbReference type="Google" id="ProtNLM"/>
    </source>
</evidence>
<dbReference type="AlphaFoldDB" id="A0A3S0KGP3"/>
<keyword evidence="1" id="KW-0732">Signal</keyword>
<feature type="signal peptide" evidence="1">
    <location>
        <begin position="1"/>
        <end position="18"/>
    </location>
</feature>
<protein>
    <recommendedName>
        <fullName evidence="4">Chalcone isomerase domain-containing protein</fullName>
    </recommendedName>
</protein>
<dbReference type="OrthoDB" id="71838at2"/>
<name>A0A3S0KGP3_9DEIO</name>
<dbReference type="Proteomes" id="UP000277766">
    <property type="component" value="Unassembled WGS sequence"/>
</dbReference>
<accession>A0A3S0KGP3</accession>
<evidence type="ECO:0000313" key="2">
    <source>
        <dbReference type="EMBL" id="RTR26367.1"/>
    </source>
</evidence>
<evidence type="ECO:0000313" key="3">
    <source>
        <dbReference type="Proteomes" id="UP000277766"/>
    </source>
</evidence>
<keyword evidence="3" id="KW-1185">Reference proteome</keyword>
<feature type="chain" id="PRO_5018727449" description="Chalcone isomerase domain-containing protein" evidence="1">
    <location>
        <begin position="19"/>
        <end position="168"/>
    </location>
</feature>